<comment type="caution">
    <text evidence="3">The sequence shown here is derived from an EMBL/GenBank/DDBJ whole genome shotgun (WGS) entry which is preliminary data.</text>
</comment>
<evidence type="ECO:0000313" key="4">
    <source>
        <dbReference type="Proteomes" id="UP001642540"/>
    </source>
</evidence>
<accession>A0ABP1RI89</accession>
<evidence type="ECO:0008006" key="5">
    <source>
        <dbReference type="Google" id="ProtNLM"/>
    </source>
</evidence>
<dbReference type="PANTHER" id="PTHR46082">
    <property type="entry name" value="ATP/GTP-BINDING PROTEIN-RELATED"/>
    <property type="match status" value="1"/>
</dbReference>
<dbReference type="Proteomes" id="UP001642540">
    <property type="component" value="Unassembled WGS sequence"/>
</dbReference>
<organism evidence="3 4">
    <name type="scientific">Orchesella dallaii</name>
    <dbReference type="NCBI Taxonomy" id="48710"/>
    <lineage>
        <taxon>Eukaryota</taxon>
        <taxon>Metazoa</taxon>
        <taxon>Ecdysozoa</taxon>
        <taxon>Arthropoda</taxon>
        <taxon>Hexapoda</taxon>
        <taxon>Collembola</taxon>
        <taxon>Entomobryomorpha</taxon>
        <taxon>Entomobryoidea</taxon>
        <taxon>Orchesellidae</taxon>
        <taxon>Orchesellinae</taxon>
        <taxon>Orchesella</taxon>
    </lineage>
</organism>
<feature type="compositionally biased region" description="Low complexity" evidence="2">
    <location>
        <begin position="92"/>
        <end position="108"/>
    </location>
</feature>
<dbReference type="InterPro" id="IPR053137">
    <property type="entry name" value="NLR-like"/>
</dbReference>
<protein>
    <recommendedName>
        <fullName evidence="5">Kinesin light chain</fullName>
    </recommendedName>
</protein>
<reference evidence="3 4" key="1">
    <citation type="submission" date="2024-08" db="EMBL/GenBank/DDBJ databases">
        <authorList>
            <person name="Cucini C."/>
            <person name="Frati F."/>
        </authorList>
    </citation>
    <scope>NUCLEOTIDE SEQUENCE [LARGE SCALE GENOMIC DNA]</scope>
</reference>
<dbReference type="InterPro" id="IPR011029">
    <property type="entry name" value="DEATH-like_dom_sf"/>
</dbReference>
<dbReference type="SMART" id="SM00028">
    <property type="entry name" value="TPR"/>
    <property type="match status" value="3"/>
</dbReference>
<gene>
    <name evidence="3" type="ORF">ODALV1_LOCUS22511</name>
</gene>
<evidence type="ECO:0000256" key="2">
    <source>
        <dbReference type="SAM" id="MobiDB-lite"/>
    </source>
</evidence>
<feature type="region of interest" description="Disordered" evidence="2">
    <location>
        <begin position="88"/>
        <end position="110"/>
    </location>
</feature>
<dbReference type="Pfam" id="PF13374">
    <property type="entry name" value="TPR_10"/>
    <property type="match status" value="1"/>
</dbReference>
<dbReference type="Pfam" id="PF13424">
    <property type="entry name" value="TPR_12"/>
    <property type="match status" value="2"/>
</dbReference>
<keyword evidence="4" id="KW-1185">Reference proteome</keyword>
<dbReference type="EMBL" id="CAXLJM020000075">
    <property type="protein sequence ID" value="CAL8128744.1"/>
    <property type="molecule type" value="Genomic_DNA"/>
</dbReference>
<feature type="coiled-coil region" evidence="1">
    <location>
        <begin position="608"/>
        <end position="638"/>
    </location>
</feature>
<keyword evidence="1" id="KW-0175">Coiled coil</keyword>
<evidence type="ECO:0000256" key="1">
    <source>
        <dbReference type="SAM" id="Coils"/>
    </source>
</evidence>
<dbReference type="SUPFAM" id="SSF47986">
    <property type="entry name" value="DEATH domain"/>
    <property type="match status" value="1"/>
</dbReference>
<sequence>MEEQEKNHILDNLDTLVRTTFCRSIFMAQLVANGVLGLDDIHLIDSIPNELQKSLVFYQLIVTRENSYGLLLEALNETSQSGAAQVLKQLHTSSQSSASSSQTESSATRARNRVRKFLDGDQNQINFKKTKEDLERDAHKSKPVRFDVRPPVQLFTGRQQELLELHEKLQESQTHGEEEHEVLFALRLLVKYSMLESQPKEGTLSIHRLVQEVTRIELKTDHKEEITISEMLQLLQKNSVSLSAVDHSIVAWNFGIKYSQLVQQFSNFPTQVTKQLFDLQRYKEADRFGNKGLLDLNKAQIDPKHVDIFKIKYQLTKVGYEQGNYKESLEVFKDMLQNAKETIGELDPDTIEMDHYIGMALNRQGKYSESLQIFEEVLEKKKKAFGEDDVRTVDTVLNMAVNLSGLGEYKDALELYENALKNYKRLLGDNHRKVFMTTQNMALLYRGMGHLDKATEMLKGVYTTAKTTMESDTLTVLIGHNLALFLHLQGNHEEAYDVATHVFEKRKQILGPEHSETLSTSNVLGKLLRCQGKYEEALLIHQNVYQKLAKSCGKSHPHTLSAKLDISYIWSAIGMKEEALVSLQEVLESQMTKLGPNNHQTLATQVEIAKVLEEMKRLEEAKRLLEDVEGNVKENFGEEHVLLPKIGQLIQKIETNITCSDSIEIGK</sequence>
<name>A0ABP1RI89_9HEXA</name>
<proteinExistence type="predicted"/>
<dbReference type="Gene3D" id="1.25.40.10">
    <property type="entry name" value="Tetratricopeptide repeat domain"/>
    <property type="match status" value="2"/>
</dbReference>
<dbReference type="SUPFAM" id="SSF48452">
    <property type="entry name" value="TPR-like"/>
    <property type="match status" value="3"/>
</dbReference>
<dbReference type="Gene3D" id="1.10.533.10">
    <property type="entry name" value="Death Domain, Fas"/>
    <property type="match status" value="1"/>
</dbReference>
<dbReference type="PANTHER" id="PTHR46082:SF6">
    <property type="entry name" value="AAA+ ATPASE DOMAIN-CONTAINING PROTEIN-RELATED"/>
    <property type="match status" value="1"/>
</dbReference>
<dbReference type="InterPro" id="IPR011990">
    <property type="entry name" value="TPR-like_helical_dom_sf"/>
</dbReference>
<evidence type="ECO:0000313" key="3">
    <source>
        <dbReference type="EMBL" id="CAL8128744.1"/>
    </source>
</evidence>
<dbReference type="InterPro" id="IPR019734">
    <property type="entry name" value="TPR_rpt"/>
</dbReference>